<gene>
    <name evidence="3" type="ORF">SEMRO_1755_G295530.1</name>
</gene>
<name>A0A9N8HX56_9STRA</name>
<dbReference type="SUPFAM" id="SSF47473">
    <property type="entry name" value="EF-hand"/>
    <property type="match status" value="1"/>
</dbReference>
<dbReference type="Gene3D" id="1.10.238.10">
    <property type="entry name" value="EF-hand"/>
    <property type="match status" value="1"/>
</dbReference>
<accession>A0A9N8HX56</accession>
<comment type="caution">
    <text evidence="3">The sequence shown here is derived from an EMBL/GenBank/DDBJ whole genome shotgun (WGS) entry which is preliminary data.</text>
</comment>
<dbReference type="OrthoDB" id="428774at2759"/>
<dbReference type="InterPro" id="IPR011992">
    <property type="entry name" value="EF-hand-dom_pair"/>
</dbReference>
<proteinExistence type="predicted"/>
<reference evidence="3" key="1">
    <citation type="submission" date="2020-06" db="EMBL/GenBank/DDBJ databases">
        <authorList>
            <consortium name="Plant Systems Biology data submission"/>
        </authorList>
    </citation>
    <scope>NUCLEOTIDE SEQUENCE</scope>
    <source>
        <strain evidence="3">D6</strain>
    </source>
</reference>
<dbReference type="InterPro" id="IPR002048">
    <property type="entry name" value="EF_hand_dom"/>
</dbReference>
<dbReference type="Proteomes" id="UP001153069">
    <property type="component" value="Unassembled WGS sequence"/>
</dbReference>
<dbReference type="EMBL" id="CAICTM010001753">
    <property type="protein sequence ID" value="CAB9525958.1"/>
    <property type="molecule type" value="Genomic_DNA"/>
</dbReference>
<evidence type="ECO:0000259" key="2">
    <source>
        <dbReference type="PROSITE" id="PS50222"/>
    </source>
</evidence>
<feature type="compositionally biased region" description="Basic and acidic residues" evidence="1">
    <location>
        <begin position="15"/>
        <end position="31"/>
    </location>
</feature>
<sequence length="197" mass="22198">MDAAKGVTNGVKGAFKSDARKESNKKFHELDKDKSGTACKDEIAEFVASNHNLWAMLSVTLDRSEESCQDAATRVAMELASGLKGDEALKAELTKEQFHKFRKHYMLDPEGSQEFFQRAVFASFDLDNNSLLDEDELDQLLDTFYKSGSIFKGDVRLPEKEALKERILQKLDTNHDKRLSFARIRGIISGTAIPDFE</sequence>
<organism evidence="3 4">
    <name type="scientific">Seminavis robusta</name>
    <dbReference type="NCBI Taxonomy" id="568900"/>
    <lineage>
        <taxon>Eukaryota</taxon>
        <taxon>Sar</taxon>
        <taxon>Stramenopiles</taxon>
        <taxon>Ochrophyta</taxon>
        <taxon>Bacillariophyta</taxon>
        <taxon>Bacillariophyceae</taxon>
        <taxon>Bacillariophycidae</taxon>
        <taxon>Naviculales</taxon>
        <taxon>Naviculaceae</taxon>
        <taxon>Seminavis</taxon>
    </lineage>
</organism>
<evidence type="ECO:0000313" key="4">
    <source>
        <dbReference type="Proteomes" id="UP001153069"/>
    </source>
</evidence>
<dbReference type="PROSITE" id="PS50222">
    <property type="entry name" value="EF_HAND_2"/>
    <property type="match status" value="2"/>
</dbReference>
<feature type="domain" description="EF-hand" evidence="2">
    <location>
        <begin position="112"/>
        <end position="147"/>
    </location>
</feature>
<protein>
    <recommendedName>
        <fullName evidence="2">EF-hand domain-containing protein</fullName>
    </recommendedName>
</protein>
<evidence type="ECO:0000313" key="3">
    <source>
        <dbReference type="EMBL" id="CAB9525958.1"/>
    </source>
</evidence>
<dbReference type="AlphaFoldDB" id="A0A9N8HX56"/>
<feature type="region of interest" description="Disordered" evidence="1">
    <location>
        <begin position="1"/>
        <end position="31"/>
    </location>
</feature>
<evidence type="ECO:0000256" key="1">
    <source>
        <dbReference type="SAM" id="MobiDB-lite"/>
    </source>
</evidence>
<keyword evidence="4" id="KW-1185">Reference proteome</keyword>
<feature type="domain" description="EF-hand" evidence="2">
    <location>
        <begin position="18"/>
        <end position="53"/>
    </location>
</feature>
<dbReference type="GO" id="GO:0005509">
    <property type="term" value="F:calcium ion binding"/>
    <property type="evidence" value="ECO:0007669"/>
    <property type="project" value="InterPro"/>
</dbReference>